<sequence>MAIGPESLLSLGFTTGKRSLDRQTRLVVRSCESDFIRPLYIASLYRFLINFGGNNGYRKRNYNKTNGVSNNNTANASI</sequence>
<organism evidence="1 2">
    <name type="scientific">Daphnia magna</name>
    <dbReference type="NCBI Taxonomy" id="35525"/>
    <lineage>
        <taxon>Eukaryota</taxon>
        <taxon>Metazoa</taxon>
        <taxon>Ecdysozoa</taxon>
        <taxon>Arthropoda</taxon>
        <taxon>Crustacea</taxon>
        <taxon>Branchiopoda</taxon>
        <taxon>Diplostraca</taxon>
        <taxon>Cladocera</taxon>
        <taxon>Anomopoda</taxon>
        <taxon>Daphniidae</taxon>
        <taxon>Daphnia</taxon>
    </lineage>
</organism>
<dbReference type="EMBL" id="JAOYFB010000002">
    <property type="protein sequence ID" value="KAK4006287.1"/>
    <property type="molecule type" value="Genomic_DNA"/>
</dbReference>
<dbReference type="Proteomes" id="UP001234178">
    <property type="component" value="Unassembled WGS sequence"/>
</dbReference>
<reference evidence="1 2" key="1">
    <citation type="journal article" date="2023" name="Nucleic Acids Res.">
        <title>The hologenome of Daphnia magna reveals possible DNA methylation and microbiome-mediated evolution of the host genome.</title>
        <authorList>
            <person name="Chaturvedi A."/>
            <person name="Li X."/>
            <person name="Dhandapani V."/>
            <person name="Marshall H."/>
            <person name="Kissane S."/>
            <person name="Cuenca-Cambronero M."/>
            <person name="Asole G."/>
            <person name="Calvet F."/>
            <person name="Ruiz-Romero M."/>
            <person name="Marangio P."/>
            <person name="Guigo R."/>
            <person name="Rago D."/>
            <person name="Mirbahai L."/>
            <person name="Eastwood N."/>
            <person name="Colbourne J.K."/>
            <person name="Zhou J."/>
            <person name="Mallon E."/>
            <person name="Orsini L."/>
        </authorList>
    </citation>
    <scope>NUCLEOTIDE SEQUENCE [LARGE SCALE GENOMIC DNA]</scope>
    <source>
        <strain evidence="1">LRV0_1</strain>
    </source>
</reference>
<name>A0ABQ9Z045_9CRUS</name>
<evidence type="ECO:0000313" key="1">
    <source>
        <dbReference type="EMBL" id="KAK4006287.1"/>
    </source>
</evidence>
<gene>
    <name evidence="1" type="ORF">OUZ56_011441</name>
</gene>
<keyword evidence="2" id="KW-1185">Reference proteome</keyword>
<comment type="caution">
    <text evidence="1">The sequence shown here is derived from an EMBL/GenBank/DDBJ whole genome shotgun (WGS) entry which is preliminary data.</text>
</comment>
<proteinExistence type="predicted"/>
<evidence type="ECO:0000313" key="2">
    <source>
        <dbReference type="Proteomes" id="UP001234178"/>
    </source>
</evidence>
<accession>A0ABQ9Z045</accession>
<protein>
    <submittedName>
        <fullName evidence="1">Uncharacterized protein</fullName>
    </submittedName>
</protein>